<evidence type="ECO:0000313" key="2">
    <source>
        <dbReference type="EMBL" id="CAD7700968.1"/>
    </source>
</evidence>
<comment type="caution">
    <text evidence="2">The sequence shown here is derived from an EMBL/GenBank/DDBJ whole genome shotgun (WGS) entry which is preliminary data.</text>
</comment>
<feature type="region of interest" description="Disordered" evidence="1">
    <location>
        <begin position="1"/>
        <end position="26"/>
    </location>
</feature>
<dbReference type="Proteomes" id="UP000708148">
    <property type="component" value="Unassembled WGS sequence"/>
</dbReference>
<keyword evidence="3" id="KW-1185">Reference proteome</keyword>
<reference evidence="2" key="1">
    <citation type="submission" date="2020-12" db="EMBL/GenBank/DDBJ databases">
        <authorList>
            <person name="Iha C."/>
        </authorList>
    </citation>
    <scope>NUCLEOTIDE SEQUENCE</scope>
</reference>
<gene>
    <name evidence="2" type="ORF">OSTQU699_LOCUS6327</name>
</gene>
<evidence type="ECO:0000313" key="3">
    <source>
        <dbReference type="Proteomes" id="UP000708148"/>
    </source>
</evidence>
<dbReference type="EMBL" id="CAJHUC010001398">
    <property type="protein sequence ID" value="CAD7700968.1"/>
    <property type="molecule type" value="Genomic_DNA"/>
</dbReference>
<evidence type="ECO:0000256" key="1">
    <source>
        <dbReference type="SAM" id="MobiDB-lite"/>
    </source>
</evidence>
<proteinExistence type="predicted"/>
<dbReference type="AlphaFoldDB" id="A0A8S1J0I4"/>
<organism evidence="2 3">
    <name type="scientific">Ostreobium quekettii</name>
    <dbReference type="NCBI Taxonomy" id="121088"/>
    <lineage>
        <taxon>Eukaryota</taxon>
        <taxon>Viridiplantae</taxon>
        <taxon>Chlorophyta</taxon>
        <taxon>core chlorophytes</taxon>
        <taxon>Ulvophyceae</taxon>
        <taxon>TCBD clade</taxon>
        <taxon>Bryopsidales</taxon>
        <taxon>Ostreobineae</taxon>
        <taxon>Ostreobiaceae</taxon>
        <taxon>Ostreobium</taxon>
    </lineage>
</organism>
<protein>
    <submittedName>
        <fullName evidence="2">Uncharacterized protein</fullName>
    </submittedName>
</protein>
<sequence>MRSPRARELGGLRAPPAEGDDVPDWQSTVSTCSSTVATTASLASRIASLAIDLEEEPGKAREFEELGTFREEEEEEEVVVEVTEEQLIQALDNQEDPFQVGGRREWRERAGRRSVGLRDCELNAGLSQVASSAWVERFPRKCLHPR</sequence>
<feature type="compositionally biased region" description="Basic and acidic residues" evidence="1">
    <location>
        <begin position="1"/>
        <end position="10"/>
    </location>
</feature>
<accession>A0A8S1J0I4</accession>
<name>A0A8S1J0I4_9CHLO</name>